<dbReference type="FunFam" id="1.20.5.780:FF:000005">
    <property type="entry name" value="FXYD domain-containing ion transport regulator"/>
    <property type="match status" value="1"/>
</dbReference>
<dbReference type="Proteomes" id="UP000694540">
    <property type="component" value="Unplaced"/>
</dbReference>
<evidence type="ECO:0000256" key="13">
    <source>
        <dbReference type="ARBA" id="ARBA00023768"/>
    </source>
</evidence>
<evidence type="ECO:0000256" key="8">
    <source>
        <dbReference type="ARBA" id="ARBA00022989"/>
    </source>
</evidence>
<evidence type="ECO:0000256" key="14">
    <source>
        <dbReference type="ARBA" id="ARBA00056439"/>
    </source>
</evidence>
<reference evidence="18" key="2">
    <citation type="submission" date="2025-09" db="UniProtKB">
        <authorList>
            <consortium name="Ensembl"/>
        </authorList>
    </citation>
    <scope>IDENTIFICATION</scope>
</reference>
<proteinExistence type="inferred from homology"/>
<dbReference type="InterPro" id="IPR047297">
    <property type="entry name" value="FXYD_motif"/>
</dbReference>
<keyword evidence="3" id="KW-1003">Cell membrane</keyword>
<feature type="transmembrane region" description="Helical" evidence="16">
    <location>
        <begin position="161"/>
        <end position="179"/>
    </location>
</feature>
<dbReference type="GO" id="GO:0006814">
    <property type="term" value="P:sodium ion transport"/>
    <property type="evidence" value="ECO:0007669"/>
    <property type="project" value="UniProtKB-KW"/>
</dbReference>
<dbReference type="PROSITE" id="PS01310">
    <property type="entry name" value="FXYD"/>
    <property type="match status" value="1"/>
</dbReference>
<evidence type="ECO:0000313" key="19">
    <source>
        <dbReference type="Proteomes" id="UP000694540"/>
    </source>
</evidence>
<reference evidence="18" key="1">
    <citation type="submission" date="2025-08" db="UniProtKB">
        <authorList>
            <consortium name="Ensembl"/>
        </authorList>
    </citation>
    <scope>IDENTIFICATION</scope>
</reference>
<dbReference type="GO" id="GO:0017080">
    <property type="term" value="F:sodium channel regulator activity"/>
    <property type="evidence" value="ECO:0007669"/>
    <property type="project" value="UniProtKB-ARBA"/>
</dbReference>
<evidence type="ECO:0000256" key="15">
    <source>
        <dbReference type="ARBA" id="ARBA00064017"/>
    </source>
</evidence>
<feature type="region of interest" description="Disordered" evidence="17">
    <location>
        <begin position="30"/>
        <end position="151"/>
    </location>
</feature>
<keyword evidence="4" id="KW-0633">Potassium transport</keyword>
<evidence type="ECO:0000256" key="7">
    <source>
        <dbReference type="ARBA" id="ARBA00022958"/>
    </source>
</evidence>
<evidence type="ECO:0000256" key="4">
    <source>
        <dbReference type="ARBA" id="ARBA00022538"/>
    </source>
</evidence>
<keyword evidence="12" id="KW-0739">Sodium transport</keyword>
<keyword evidence="10 16" id="KW-0406">Ion transport</keyword>
<evidence type="ECO:0000256" key="1">
    <source>
        <dbReference type="ARBA" id="ARBA00005948"/>
    </source>
</evidence>
<dbReference type="Gene3D" id="1.20.5.780">
    <property type="entry name" value="Single helix bin"/>
    <property type="match status" value="1"/>
</dbReference>
<evidence type="ECO:0000256" key="10">
    <source>
        <dbReference type="ARBA" id="ARBA00023065"/>
    </source>
</evidence>
<feature type="compositionally biased region" description="Polar residues" evidence="17">
    <location>
        <begin position="135"/>
        <end position="144"/>
    </location>
</feature>
<dbReference type="GeneTree" id="ENSGT00990000203831"/>
<organism evidence="18 19">
    <name type="scientific">Catagonus wagneri</name>
    <name type="common">Chacoan peccary</name>
    <dbReference type="NCBI Taxonomy" id="51154"/>
    <lineage>
        <taxon>Eukaryota</taxon>
        <taxon>Metazoa</taxon>
        <taxon>Chordata</taxon>
        <taxon>Craniata</taxon>
        <taxon>Vertebrata</taxon>
        <taxon>Euteleostomi</taxon>
        <taxon>Mammalia</taxon>
        <taxon>Eutheria</taxon>
        <taxon>Laurasiatheria</taxon>
        <taxon>Artiodactyla</taxon>
        <taxon>Suina</taxon>
        <taxon>Tayassuidae</taxon>
        <taxon>Catagonus</taxon>
    </lineage>
</organism>
<dbReference type="Pfam" id="PF02038">
    <property type="entry name" value="ATP1G1_PLM_MAT8"/>
    <property type="match status" value="1"/>
</dbReference>
<keyword evidence="7" id="KW-0630">Potassium</keyword>
<dbReference type="GO" id="GO:0006813">
    <property type="term" value="P:potassium ion transport"/>
    <property type="evidence" value="ECO:0007669"/>
    <property type="project" value="UniProtKB-KW"/>
</dbReference>
<feature type="compositionally biased region" description="Polar residues" evidence="17">
    <location>
        <begin position="105"/>
        <end position="127"/>
    </location>
</feature>
<comment type="subcellular location">
    <subcellularLocation>
        <location evidence="13">Basolateral cell membrane</location>
        <topology evidence="13">Single-pass type I membrane protein</topology>
    </subcellularLocation>
</comment>
<feature type="signal peptide" evidence="16">
    <location>
        <begin position="1"/>
        <end position="21"/>
    </location>
</feature>
<keyword evidence="6 16" id="KW-0732">Signal</keyword>
<sequence length="214" mass="22899">MSPLCLLIIAGLILPGQTLEATTISLTDSTPENIHVLTPAPDTVHPELQPTPQTSTPQAGEATPNQMEPKTQQPTTGRDVLPTTDLGTDKSRTQATLPADPIQGPTPSKTQGPTPSKTQGPTPSKTRAPSKDVRSNSILEPTGSSEDDPFSYDEHTLRKRGLLVAAVLFITGIVILTSGKCRQLPRLCRNHGRTYRVVSKAQPEREEVDGARAS</sequence>
<dbReference type="PANTHER" id="PTHR14132:SF14">
    <property type="entry name" value="FXYD DOMAIN-CONTAINING ION TRANSPORT REGULATOR 5"/>
    <property type="match status" value="1"/>
</dbReference>
<evidence type="ECO:0000256" key="5">
    <source>
        <dbReference type="ARBA" id="ARBA00022692"/>
    </source>
</evidence>
<evidence type="ECO:0000256" key="17">
    <source>
        <dbReference type="SAM" id="MobiDB-lite"/>
    </source>
</evidence>
<evidence type="ECO:0000256" key="16">
    <source>
        <dbReference type="RuleBase" id="RU364131"/>
    </source>
</evidence>
<evidence type="ECO:0000256" key="9">
    <source>
        <dbReference type="ARBA" id="ARBA00023053"/>
    </source>
</evidence>
<accession>A0A8C3WDB9</accession>
<keyword evidence="9" id="KW-0915">Sodium</keyword>
<dbReference type="Ensembl" id="ENSCWAT00000010119.1">
    <property type="protein sequence ID" value="ENSCWAP00000009319.1"/>
    <property type="gene ID" value="ENSCWAG00000007223.1"/>
</dbReference>
<keyword evidence="5 16" id="KW-0812">Transmembrane</keyword>
<evidence type="ECO:0000313" key="18">
    <source>
        <dbReference type="Ensembl" id="ENSCWAP00000009319.1"/>
    </source>
</evidence>
<evidence type="ECO:0000256" key="12">
    <source>
        <dbReference type="ARBA" id="ARBA00023201"/>
    </source>
</evidence>
<keyword evidence="11 16" id="KW-0472">Membrane</keyword>
<feature type="chain" id="PRO_5034309255" description="FXYD domain-containing ion transport regulator" evidence="16">
    <location>
        <begin position="22"/>
        <end position="214"/>
    </location>
</feature>
<dbReference type="CDD" id="cd20323">
    <property type="entry name" value="FXYD_FXYD5"/>
    <property type="match status" value="1"/>
</dbReference>
<comment type="similarity">
    <text evidence="1 16">Belongs to the FXYD family.</text>
</comment>
<comment type="function">
    <text evidence="14">Associates with and regulates the activity of the sodium/potassium-transporting ATPase (NKA) which catalyzes the hydrolysis of ATP coupled with the exchange of Na(+) and K(+) ions across the plasma membrane. May increase NKA activity by increasing the apparent affinity for Na(+). Involved in down-regulation of E-cadherin which results in reduced cell adhesion. Promotes metastasis.</text>
</comment>
<keyword evidence="19" id="KW-1185">Reference proteome</keyword>
<feature type="compositionally biased region" description="Polar residues" evidence="17">
    <location>
        <begin position="50"/>
        <end position="76"/>
    </location>
</feature>
<evidence type="ECO:0000256" key="6">
    <source>
        <dbReference type="ARBA" id="ARBA00022729"/>
    </source>
</evidence>
<dbReference type="AlphaFoldDB" id="A0A8C3WDB9"/>
<keyword evidence="8 16" id="KW-1133">Transmembrane helix</keyword>
<comment type="subunit">
    <text evidence="15">Regulatory subunit of the sodium/potassium-transporting ATPase which is composed of a catalytic alpha subunit, a non-catalytic beta subunit and an additional regulatory subunit. The regulatory subunit, a member of the FXYD protein family, modulates the enzymatic activity in a tissue- and isoform-specific way by changing affinities of the Na+/K+-ATPase toward Na(+), K(+) or ATP.</text>
</comment>
<dbReference type="PANTHER" id="PTHR14132">
    <property type="entry name" value="SODIUM/POTASSIUM-TRANSPORTING ATPASE SUBUNIT GAMMA"/>
    <property type="match status" value="1"/>
</dbReference>
<evidence type="ECO:0000256" key="3">
    <source>
        <dbReference type="ARBA" id="ARBA00022475"/>
    </source>
</evidence>
<dbReference type="GO" id="GO:0016323">
    <property type="term" value="C:basolateral plasma membrane"/>
    <property type="evidence" value="ECO:0007669"/>
    <property type="project" value="UniProtKB-SubCell"/>
</dbReference>
<protein>
    <recommendedName>
        <fullName evidence="16">FXYD domain-containing ion transport regulator</fullName>
    </recommendedName>
</protein>
<keyword evidence="2 16" id="KW-0813">Transport</keyword>
<dbReference type="InterPro" id="IPR000272">
    <property type="entry name" value="Ion-transport_regulator_FXYD"/>
</dbReference>
<name>A0A8C3WDB9_9CETA</name>
<dbReference type="GO" id="GO:0043269">
    <property type="term" value="P:regulation of monoatomic ion transport"/>
    <property type="evidence" value="ECO:0007669"/>
    <property type="project" value="InterPro"/>
</dbReference>
<evidence type="ECO:0000256" key="11">
    <source>
        <dbReference type="ARBA" id="ARBA00023136"/>
    </source>
</evidence>
<evidence type="ECO:0000256" key="2">
    <source>
        <dbReference type="ARBA" id="ARBA00022448"/>
    </source>
</evidence>